<evidence type="ECO:0000313" key="2">
    <source>
        <dbReference type="EMBL" id="CDQ10570.1"/>
    </source>
</evidence>
<keyword evidence="1" id="KW-1133">Transmembrane helix</keyword>
<gene>
    <name evidence="3" type="ORF">AFERRI_10634</name>
    <name evidence="2" type="ORF">AFERRI_400351</name>
</gene>
<name>A0A060UQ75_9PROT</name>
<keyword evidence="4" id="KW-1185">Reference proteome</keyword>
<accession>A0A060UQ75</accession>
<feature type="transmembrane region" description="Helical" evidence="1">
    <location>
        <begin position="141"/>
        <end position="161"/>
    </location>
</feature>
<dbReference type="Proteomes" id="UP000193925">
    <property type="component" value="Chromosome AFERRI"/>
</dbReference>
<evidence type="ECO:0000256" key="1">
    <source>
        <dbReference type="SAM" id="Phobius"/>
    </source>
</evidence>
<reference evidence="2" key="1">
    <citation type="submission" date="2014-03" db="EMBL/GenBank/DDBJ databases">
        <authorList>
            <person name="Genoscope - CEA"/>
        </authorList>
    </citation>
    <scope>NUCLEOTIDE SEQUENCE [LARGE SCALE GENOMIC DNA]</scope>
    <source>
        <strain evidence="2">CF27</strain>
    </source>
</reference>
<protein>
    <submittedName>
        <fullName evidence="2">Uncharacterized protein</fullName>
    </submittedName>
</protein>
<dbReference type="AlphaFoldDB" id="A0A060UQ75"/>
<keyword evidence="1" id="KW-0812">Transmembrane</keyword>
<feature type="transmembrane region" description="Helical" evidence="1">
    <location>
        <begin position="97"/>
        <end position="121"/>
    </location>
</feature>
<proteinExistence type="predicted"/>
<keyword evidence="1" id="KW-0472">Membrane</keyword>
<sequence>MIQRDRSFKHFKETFTNTDATFNTKQQPVYAFLLLIRSGIRVGDAYLFESVMIRFDELREDFPLPKPHNLRTQVGKLFSHISDNTISNLMIPLNRRALMALANAVKPAVFYGVSVMCHVSSMDNSLFTGATLAMSTMLNWFTAIAGYLVHDASCLVMIIVYQSKSGVKLVRWFAGSLPAVNRRAFWSGARCLSRIDGAGLPEVWPIATCQPNESDAPCQARHTGASLYRLPTLQWDPHT</sequence>
<dbReference type="EMBL" id="CCCS020000035">
    <property type="protein sequence ID" value="CDQ10570.1"/>
    <property type="molecule type" value="Genomic_DNA"/>
</dbReference>
<evidence type="ECO:0000313" key="3">
    <source>
        <dbReference type="EMBL" id="SMH64601.1"/>
    </source>
</evidence>
<evidence type="ECO:0000313" key="4">
    <source>
        <dbReference type="Proteomes" id="UP000193925"/>
    </source>
</evidence>
<dbReference type="EMBL" id="LT841305">
    <property type="protein sequence ID" value="SMH64601.1"/>
    <property type="molecule type" value="Genomic_DNA"/>
</dbReference>
<organism evidence="2">
    <name type="scientific">Acidithiobacillus ferrivorans</name>
    <dbReference type="NCBI Taxonomy" id="160808"/>
    <lineage>
        <taxon>Bacteria</taxon>
        <taxon>Pseudomonadati</taxon>
        <taxon>Pseudomonadota</taxon>
        <taxon>Acidithiobacillia</taxon>
        <taxon>Acidithiobacillales</taxon>
        <taxon>Acidithiobacillaceae</taxon>
        <taxon>Acidithiobacillus</taxon>
    </lineage>
</organism>
<reference evidence="2" key="2">
    <citation type="submission" date="2014-07" db="EMBL/GenBank/DDBJ databases">
        <title>Initial genome analysis of the psychrotolerant acidophile Acidithiobacillus ferrivorans CF27: insights into iron and sulfur oxidation pathways and into biofilm formation.</title>
        <authorList>
            <person name="Talla E."/>
            <person name="Hedrich S."/>
            <person name="Mangenot S."/>
            <person name="Ji B."/>
            <person name="Johnson D.B."/>
            <person name="Barbe V."/>
            <person name="Bonnefoy V."/>
        </authorList>
    </citation>
    <scope>NUCLEOTIDE SEQUENCE [LARGE SCALE GENOMIC DNA]</scope>
    <source>
        <strain evidence="2">CF27</strain>
    </source>
</reference>
<reference evidence="3 4" key="3">
    <citation type="submission" date="2017-03" db="EMBL/GenBank/DDBJ databases">
        <authorList>
            <person name="Regsiter A."/>
            <person name="William W."/>
        </authorList>
    </citation>
    <scope>NUCLEOTIDE SEQUENCE [LARGE SCALE GENOMIC DNA]</scope>
    <source>
        <strain evidence="3">PRJEB5721</strain>
    </source>
</reference>